<evidence type="ECO:0000256" key="1">
    <source>
        <dbReference type="ARBA" id="ARBA00008354"/>
    </source>
</evidence>
<dbReference type="GO" id="GO:0008270">
    <property type="term" value="F:zinc ion binding"/>
    <property type="evidence" value="ECO:0007669"/>
    <property type="project" value="UniProtKB-KW"/>
</dbReference>
<dbReference type="InterPro" id="IPR004457">
    <property type="entry name" value="Znf_ZPR1"/>
</dbReference>
<feature type="compositionally biased region" description="Basic and acidic residues" evidence="5">
    <location>
        <begin position="175"/>
        <end position="229"/>
    </location>
</feature>
<protein>
    <submittedName>
        <fullName evidence="7">Zinc finger protein, putative</fullName>
    </submittedName>
</protein>
<evidence type="ECO:0000256" key="2">
    <source>
        <dbReference type="ARBA" id="ARBA00022723"/>
    </source>
</evidence>
<evidence type="ECO:0000313" key="7">
    <source>
        <dbReference type="EMBL" id="SBS86864.1"/>
    </source>
</evidence>
<evidence type="ECO:0000256" key="4">
    <source>
        <dbReference type="ARBA" id="ARBA00022833"/>
    </source>
</evidence>
<comment type="similarity">
    <text evidence="1">Belongs to the ZPR1 family.</text>
</comment>
<dbReference type="Pfam" id="PF03367">
    <property type="entry name" value="Zn_ribbon_ZPR1"/>
    <property type="match status" value="2"/>
</dbReference>
<feature type="region of interest" description="Disordered" evidence="5">
    <location>
        <begin position="159"/>
        <end position="234"/>
    </location>
</feature>
<dbReference type="InterPro" id="IPR042452">
    <property type="entry name" value="ZPR1_Znf1/2"/>
</dbReference>
<dbReference type="AlphaFoldDB" id="A0A1A8W6R9"/>
<dbReference type="Gene3D" id="2.60.120.1040">
    <property type="entry name" value="ZPR1, A/B domain"/>
    <property type="match status" value="2"/>
</dbReference>
<dbReference type="VEuPathDB" id="PlasmoDB:PmUG01_11027500"/>
<dbReference type="Proteomes" id="UP000078597">
    <property type="component" value="Unassembled WGS sequence"/>
</dbReference>
<dbReference type="InterPro" id="IPR040141">
    <property type="entry name" value="ZPR1"/>
</dbReference>
<dbReference type="InterPro" id="IPR042451">
    <property type="entry name" value="ZPR1_A/B_dom"/>
</dbReference>
<name>A0A1A8W6R9_PLAMA</name>
<feature type="region of interest" description="Disordered" evidence="5">
    <location>
        <begin position="324"/>
        <end position="353"/>
    </location>
</feature>
<dbReference type="PANTHER" id="PTHR10876:SF0">
    <property type="entry name" value="ZINC FINGER PROTEIN ZPR1"/>
    <property type="match status" value="1"/>
</dbReference>
<sequence>MENNLNEKQGEKCGEREKDLINDTIEVRSLCINCEKEGINKIVKIEIPYFKNTLIHSFECEFCNYRNNVIQDLNTIKEKGIKIIFKITKKEHLDRQLIKSEYGVFKIPEIDFEIPKETQKGSINTIEGFIQTSLNNLSDYVKNLKDMYNRVNKISEDTLNEEKGGEVQKNGNGENIEHIEIPEKTPTKEENNEARNAAKDHTNEQLKGKDNENTDDEKGSRGYIKDERSSSANEKYQQITIENYIKMIESTIHKLSLFIISKELPFTVEIVDPSGLSSLEHYDEDVNTNVVTVQHYERSKEELNELGFYEEDFEEKRIVDEKKEVDEKSQVYENRQTDEKEDHGGTNSNTKEIKVKDDGNNIKKENFDFIKKYVHMHNDTGNTCMKYKNISDEEEGKLIESFTSNCPCCNYLGVNNFCEISIPGFKKCLILSYVCANCNFKTSEIKSSGEINPRGKKIILTVRNKCDLNRFVIKSETASIHIPIVDLTSEYGTLGGTLTTVEGLIIKIIESLEDKFKFLLGDSNINTHNHENGNEKKSMNITINSDASFTHKIKNLISNLYKLCKTEELCPYDLIIDDIASNSYISSDKIDEDENLKEEEYERTYEQNDMLGLTSMVTENY</sequence>
<feature type="domain" description="Zinc finger ZPR1-type" evidence="6">
    <location>
        <begin position="29"/>
        <end position="169"/>
    </location>
</feature>
<feature type="domain" description="Zinc finger ZPR1-type" evidence="6">
    <location>
        <begin position="404"/>
        <end position="587"/>
    </location>
</feature>
<dbReference type="GO" id="GO:0005634">
    <property type="term" value="C:nucleus"/>
    <property type="evidence" value="ECO:0007669"/>
    <property type="project" value="TreeGrafter"/>
</dbReference>
<dbReference type="InterPro" id="IPR056180">
    <property type="entry name" value="ZPR1_jr_dom"/>
</dbReference>
<dbReference type="PANTHER" id="PTHR10876">
    <property type="entry name" value="ZINC FINGER PROTEIN ZPR1"/>
    <property type="match status" value="1"/>
</dbReference>
<reference evidence="8" key="1">
    <citation type="submission" date="2016-05" db="EMBL/GenBank/DDBJ databases">
        <authorList>
            <person name="Naeem Raeece"/>
        </authorList>
    </citation>
    <scope>NUCLEOTIDE SEQUENCE [LARGE SCALE GENOMIC DNA]</scope>
</reference>
<dbReference type="EMBL" id="FLQW01000933">
    <property type="protein sequence ID" value="SBS86864.1"/>
    <property type="molecule type" value="Genomic_DNA"/>
</dbReference>
<keyword evidence="3" id="KW-0863">Zinc-finger</keyword>
<keyword evidence="2" id="KW-0479">Metal-binding</keyword>
<dbReference type="Gene3D" id="2.20.25.420">
    <property type="entry name" value="ZPR1, zinc finger domain"/>
    <property type="match status" value="2"/>
</dbReference>
<organism evidence="7 8">
    <name type="scientific">Plasmodium malariae</name>
    <dbReference type="NCBI Taxonomy" id="5858"/>
    <lineage>
        <taxon>Eukaryota</taxon>
        <taxon>Sar</taxon>
        <taxon>Alveolata</taxon>
        <taxon>Apicomplexa</taxon>
        <taxon>Aconoidasida</taxon>
        <taxon>Haemosporida</taxon>
        <taxon>Plasmodiidae</taxon>
        <taxon>Plasmodium</taxon>
        <taxon>Plasmodium (Plasmodium)</taxon>
    </lineage>
</organism>
<evidence type="ECO:0000259" key="6">
    <source>
        <dbReference type="SMART" id="SM00709"/>
    </source>
</evidence>
<feature type="compositionally biased region" description="Basic and acidic residues" evidence="5">
    <location>
        <begin position="324"/>
        <end position="344"/>
    </location>
</feature>
<accession>A0A1A8W6R9</accession>
<gene>
    <name evidence="7" type="ORF">PMALA_017580</name>
</gene>
<keyword evidence="4" id="KW-0862">Zinc</keyword>
<evidence type="ECO:0000256" key="5">
    <source>
        <dbReference type="SAM" id="MobiDB-lite"/>
    </source>
</evidence>
<proteinExistence type="inferred from homology"/>
<dbReference type="Pfam" id="PF22794">
    <property type="entry name" value="jr-ZPR1"/>
    <property type="match status" value="3"/>
</dbReference>
<dbReference type="SMART" id="SM00709">
    <property type="entry name" value="Zpr1"/>
    <property type="match status" value="2"/>
</dbReference>
<evidence type="ECO:0000313" key="8">
    <source>
        <dbReference type="Proteomes" id="UP000078597"/>
    </source>
</evidence>
<evidence type="ECO:0000256" key="3">
    <source>
        <dbReference type="ARBA" id="ARBA00022771"/>
    </source>
</evidence>